<comment type="caution">
    <text evidence="1">The sequence shown here is derived from an EMBL/GenBank/DDBJ whole genome shotgun (WGS) entry which is preliminary data.</text>
</comment>
<organism evidence="1 2">
    <name type="scientific">Nonomuraea rosea</name>
    <dbReference type="NCBI Taxonomy" id="638574"/>
    <lineage>
        <taxon>Bacteria</taxon>
        <taxon>Bacillati</taxon>
        <taxon>Actinomycetota</taxon>
        <taxon>Actinomycetes</taxon>
        <taxon>Streptosporangiales</taxon>
        <taxon>Streptosporangiaceae</taxon>
        <taxon>Nonomuraea</taxon>
    </lineage>
</organism>
<accession>A0ABP6YM23</accession>
<evidence type="ECO:0000313" key="1">
    <source>
        <dbReference type="EMBL" id="GAA3586389.1"/>
    </source>
</evidence>
<evidence type="ECO:0000313" key="2">
    <source>
        <dbReference type="Proteomes" id="UP001500630"/>
    </source>
</evidence>
<reference evidence="2" key="1">
    <citation type="journal article" date="2019" name="Int. J. Syst. Evol. Microbiol.">
        <title>The Global Catalogue of Microorganisms (GCM) 10K type strain sequencing project: providing services to taxonomists for standard genome sequencing and annotation.</title>
        <authorList>
            <consortium name="The Broad Institute Genomics Platform"/>
            <consortium name="The Broad Institute Genome Sequencing Center for Infectious Disease"/>
            <person name="Wu L."/>
            <person name="Ma J."/>
        </authorList>
    </citation>
    <scope>NUCLEOTIDE SEQUENCE [LARGE SCALE GENOMIC DNA]</scope>
    <source>
        <strain evidence="2">JCM 17326</strain>
    </source>
</reference>
<name>A0ABP6YM23_9ACTN</name>
<keyword evidence="2" id="KW-1185">Reference proteome</keyword>
<proteinExistence type="predicted"/>
<sequence>MFRIGAPGTVPVEAPLTGPKAYAVKNSYNWCMWGEIGSSVTFTQNGKVVGSLRYDARVTLIAHSFTGERNNNQARQANQYKSRQFKVFFYVDEIDRDGKSDFPAMVAPAKAAADTFPFNLGLAFNPSNKCVPLADRVVTALARSPAPAVLAELRAEVRRLGEDLLAQAPPAGAPPEEMNGWHPRYVAVSVLEAALQEDAMDAAWTAVRRVDTLRLGDREGRRMGTLREVLNRILASTS</sequence>
<gene>
    <name evidence="1" type="ORF">GCM10022419_080680</name>
</gene>
<dbReference type="Proteomes" id="UP001500630">
    <property type="component" value="Unassembled WGS sequence"/>
</dbReference>
<dbReference type="EMBL" id="BAABDQ010000023">
    <property type="protein sequence ID" value="GAA3586389.1"/>
    <property type="molecule type" value="Genomic_DNA"/>
</dbReference>
<protein>
    <submittedName>
        <fullName evidence="1">Uncharacterized protein</fullName>
    </submittedName>
</protein>